<keyword evidence="2" id="KW-1185">Reference proteome</keyword>
<evidence type="ECO:0000313" key="1">
    <source>
        <dbReference type="EMBL" id="MFD1914472.1"/>
    </source>
</evidence>
<dbReference type="Proteomes" id="UP001597353">
    <property type="component" value="Unassembled WGS sequence"/>
</dbReference>
<proteinExistence type="predicted"/>
<organism evidence="1 2">
    <name type="scientific">Halodurantibacterium flavum</name>
    <dbReference type="NCBI Taxonomy" id="1382802"/>
    <lineage>
        <taxon>Bacteria</taxon>
        <taxon>Pseudomonadati</taxon>
        <taxon>Pseudomonadota</taxon>
        <taxon>Alphaproteobacteria</taxon>
        <taxon>Rhodobacterales</taxon>
        <taxon>Paracoccaceae</taxon>
        <taxon>Halodurantibacterium</taxon>
    </lineage>
</organism>
<comment type="caution">
    <text evidence="1">The sequence shown here is derived from an EMBL/GenBank/DDBJ whole genome shotgun (WGS) entry which is preliminary data.</text>
</comment>
<name>A0ABW4SBP3_9RHOB</name>
<dbReference type="InterPro" id="IPR058227">
    <property type="entry name" value="RSP_7527-like"/>
</dbReference>
<reference evidence="2" key="1">
    <citation type="journal article" date="2019" name="Int. J. Syst. Evol. Microbiol.">
        <title>The Global Catalogue of Microorganisms (GCM) 10K type strain sequencing project: providing services to taxonomists for standard genome sequencing and annotation.</title>
        <authorList>
            <consortium name="The Broad Institute Genomics Platform"/>
            <consortium name="The Broad Institute Genome Sequencing Center for Infectious Disease"/>
            <person name="Wu L."/>
            <person name="Ma J."/>
        </authorList>
    </citation>
    <scope>NUCLEOTIDE SEQUENCE [LARGE SCALE GENOMIC DNA]</scope>
    <source>
        <strain evidence="2">CGMCC 4.7242</strain>
    </source>
</reference>
<sequence>MTKEIYGDYSVTDIAAIELRARQMRAEATREMFSALGAWIARRVAALRGRAHQPA</sequence>
<dbReference type="NCBIfam" id="NF046098">
    <property type="entry name" value="RSP_7527_fam"/>
    <property type="match status" value="1"/>
</dbReference>
<dbReference type="RefSeq" id="WP_390265886.1">
    <property type="nucleotide sequence ID" value="NZ_JBHUGH010000038.1"/>
</dbReference>
<protein>
    <submittedName>
        <fullName evidence="1">RSP_7527 family protein</fullName>
    </submittedName>
</protein>
<evidence type="ECO:0000313" key="2">
    <source>
        <dbReference type="Proteomes" id="UP001597353"/>
    </source>
</evidence>
<dbReference type="EMBL" id="JBHUGH010000038">
    <property type="protein sequence ID" value="MFD1914472.1"/>
    <property type="molecule type" value="Genomic_DNA"/>
</dbReference>
<gene>
    <name evidence="1" type="ORF">ACFSGJ_19895</name>
</gene>
<accession>A0ABW4SBP3</accession>